<evidence type="ECO:0000259" key="1">
    <source>
        <dbReference type="PROSITE" id="PS50043"/>
    </source>
</evidence>
<dbReference type="InterPro" id="IPR016032">
    <property type="entry name" value="Sig_transdc_resp-reg_C-effctor"/>
</dbReference>
<gene>
    <name evidence="2" type="ORF">S01H1_75016</name>
</gene>
<accession>X0XT06</accession>
<dbReference type="InterPro" id="IPR000792">
    <property type="entry name" value="Tscrpt_reg_LuxR_C"/>
</dbReference>
<feature type="domain" description="HTH luxR-type" evidence="1">
    <location>
        <begin position="1"/>
        <end position="48"/>
    </location>
</feature>
<dbReference type="PROSITE" id="PS50043">
    <property type="entry name" value="HTH_LUXR_2"/>
    <property type="match status" value="1"/>
</dbReference>
<protein>
    <recommendedName>
        <fullName evidence="1">HTH luxR-type domain-containing protein</fullName>
    </recommendedName>
</protein>
<dbReference type="EMBL" id="BARS01050219">
    <property type="protein sequence ID" value="GAG46390.1"/>
    <property type="molecule type" value="Genomic_DNA"/>
</dbReference>
<dbReference type="Pfam" id="PF00196">
    <property type="entry name" value="GerE"/>
    <property type="match status" value="1"/>
</dbReference>
<organism evidence="2">
    <name type="scientific">marine sediment metagenome</name>
    <dbReference type="NCBI Taxonomy" id="412755"/>
    <lineage>
        <taxon>unclassified sequences</taxon>
        <taxon>metagenomes</taxon>
        <taxon>ecological metagenomes</taxon>
    </lineage>
</organism>
<name>X0XT06_9ZZZZ</name>
<dbReference type="InterPro" id="IPR036388">
    <property type="entry name" value="WH-like_DNA-bd_sf"/>
</dbReference>
<comment type="caution">
    <text evidence="2">The sequence shown here is derived from an EMBL/GenBank/DDBJ whole genome shotgun (WGS) entry which is preliminary data.</text>
</comment>
<proteinExistence type="predicted"/>
<sequence>MLKAIAVKKIARKLNISFYTVKSHREHIFEKLSLHSVSDLTRYAYSNEYETKAK</sequence>
<dbReference type="Gene3D" id="1.10.10.10">
    <property type="entry name" value="Winged helix-like DNA-binding domain superfamily/Winged helix DNA-binding domain"/>
    <property type="match status" value="1"/>
</dbReference>
<dbReference type="GO" id="GO:0003677">
    <property type="term" value="F:DNA binding"/>
    <property type="evidence" value="ECO:0007669"/>
    <property type="project" value="InterPro"/>
</dbReference>
<evidence type="ECO:0000313" key="2">
    <source>
        <dbReference type="EMBL" id="GAG46390.1"/>
    </source>
</evidence>
<dbReference type="GO" id="GO:0006355">
    <property type="term" value="P:regulation of DNA-templated transcription"/>
    <property type="evidence" value="ECO:0007669"/>
    <property type="project" value="InterPro"/>
</dbReference>
<dbReference type="AlphaFoldDB" id="X0XT06"/>
<reference evidence="2" key="1">
    <citation type="journal article" date="2014" name="Front. Microbiol.">
        <title>High frequency of phylogenetically diverse reductive dehalogenase-homologous genes in deep subseafloor sedimentary metagenomes.</title>
        <authorList>
            <person name="Kawai M."/>
            <person name="Futagami T."/>
            <person name="Toyoda A."/>
            <person name="Takaki Y."/>
            <person name="Nishi S."/>
            <person name="Hori S."/>
            <person name="Arai W."/>
            <person name="Tsubouchi T."/>
            <person name="Morono Y."/>
            <person name="Uchiyama I."/>
            <person name="Ito T."/>
            <person name="Fujiyama A."/>
            <person name="Inagaki F."/>
            <person name="Takami H."/>
        </authorList>
    </citation>
    <scope>NUCLEOTIDE SEQUENCE</scope>
    <source>
        <strain evidence="2">Expedition CK06-06</strain>
    </source>
</reference>
<dbReference type="SUPFAM" id="SSF46894">
    <property type="entry name" value="C-terminal effector domain of the bipartite response regulators"/>
    <property type="match status" value="1"/>
</dbReference>